<name>A0ABW9T3X3_9BACL</name>
<dbReference type="PANTHER" id="PTHR34582">
    <property type="entry name" value="UPF0702 TRANSMEMBRANE PROTEIN YCAP"/>
    <property type="match status" value="1"/>
</dbReference>
<dbReference type="PANTHER" id="PTHR34582:SF7">
    <property type="entry name" value="UPF0702 TRANSMEMBRANE PROTEIN YDFS"/>
    <property type="match status" value="1"/>
</dbReference>
<evidence type="ECO:0000256" key="3">
    <source>
        <dbReference type="ARBA" id="ARBA00022475"/>
    </source>
</evidence>
<dbReference type="RefSeq" id="WP_155618692.1">
    <property type="nucleotide sequence ID" value="NZ_WOAA01000020.1"/>
</dbReference>
<evidence type="ECO:0000313" key="10">
    <source>
        <dbReference type="EMBL" id="MUG67995.1"/>
    </source>
</evidence>
<dbReference type="EMBL" id="WOAA01000020">
    <property type="protein sequence ID" value="MUG67995.1"/>
    <property type="molecule type" value="Genomic_DNA"/>
</dbReference>
<evidence type="ECO:0000259" key="9">
    <source>
        <dbReference type="Pfam" id="PF20730"/>
    </source>
</evidence>
<comment type="caution">
    <text evidence="10">The sequence shown here is derived from an EMBL/GenBank/DDBJ whole genome shotgun (WGS) entry which is preliminary data.</text>
</comment>
<dbReference type="InterPro" id="IPR023090">
    <property type="entry name" value="UPF0702_alpha/beta_dom_sf"/>
</dbReference>
<keyword evidence="11" id="KW-1185">Reference proteome</keyword>
<proteinExistence type="inferred from homology"/>
<evidence type="ECO:0000256" key="2">
    <source>
        <dbReference type="ARBA" id="ARBA00006448"/>
    </source>
</evidence>
<gene>
    <name evidence="10" type="ORF">GNP94_18575</name>
</gene>
<dbReference type="InterPro" id="IPR007353">
    <property type="entry name" value="DUF421"/>
</dbReference>
<evidence type="ECO:0000256" key="1">
    <source>
        <dbReference type="ARBA" id="ARBA00004651"/>
    </source>
</evidence>
<evidence type="ECO:0000256" key="4">
    <source>
        <dbReference type="ARBA" id="ARBA00022692"/>
    </source>
</evidence>
<evidence type="ECO:0000259" key="8">
    <source>
        <dbReference type="Pfam" id="PF04239"/>
    </source>
</evidence>
<dbReference type="Pfam" id="PF04239">
    <property type="entry name" value="DUF421"/>
    <property type="match status" value="1"/>
</dbReference>
<dbReference type="Gene3D" id="3.30.240.20">
    <property type="entry name" value="bsu07140 like domains"/>
    <property type="match status" value="2"/>
</dbReference>
<evidence type="ECO:0000313" key="11">
    <source>
        <dbReference type="Proteomes" id="UP000435177"/>
    </source>
</evidence>
<protein>
    <submittedName>
        <fullName evidence="10">DUF421 domain-containing protein</fullName>
    </submittedName>
</protein>
<evidence type="ECO:0000256" key="5">
    <source>
        <dbReference type="ARBA" id="ARBA00022989"/>
    </source>
</evidence>
<evidence type="ECO:0000256" key="7">
    <source>
        <dbReference type="SAM" id="Phobius"/>
    </source>
</evidence>
<comment type="subcellular location">
    <subcellularLocation>
        <location evidence="1">Cell membrane</location>
        <topology evidence="1">Multi-pass membrane protein</topology>
    </subcellularLocation>
</comment>
<feature type="domain" description="YetF-like N-terminal transmembrane" evidence="9">
    <location>
        <begin position="7"/>
        <end position="77"/>
    </location>
</feature>
<accession>A0ABW9T3X3</accession>
<evidence type="ECO:0000256" key="6">
    <source>
        <dbReference type="ARBA" id="ARBA00023136"/>
    </source>
</evidence>
<organism evidence="10 11">
    <name type="scientific">Paenibacillus campinasensis</name>
    <dbReference type="NCBI Taxonomy" id="66347"/>
    <lineage>
        <taxon>Bacteria</taxon>
        <taxon>Bacillati</taxon>
        <taxon>Bacillota</taxon>
        <taxon>Bacilli</taxon>
        <taxon>Bacillales</taxon>
        <taxon>Paenibacillaceae</taxon>
        <taxon>Paenibacillus</taxon>
    </lineage>
</organism>
<feature type="domain" description="YetF C-terminal" evidence="8">
    <location>
        <begin position="82"/>
        <end position="213"/>
    </location>
</feature>
<reference evidence="10 11" key="1">
    <citation type="submission" date="2019-11" db="EMBL/GenBank/DDBJ databases">
        <title>Draft genome sequences of five Paenibacillus species of dairy origin.</title>
        <authorList>
            <person name="Olajide A.M."/>
            <person name="Chen S."/>
            <person name="Lapointe G."/>
        </authorList>
    </citation>
    <scope>NUCLEOTIDE SEQUENCE [LARGE SCALE GENOMIC DNA]</scope>
    <source>
        <strain evidence="10 11">3CS1</strain>
    </source>
</reference>
<keyword evidence="5 7" id="KW-1133">Transmembrane helix</keyword>
<feature type="transmembrane region" description="Helical" evidence="7">
    <location>
        <begin position="59"/>
        <end position="81"/>
    </location>
</feature>
<keyword evidence="4 7" id="KW-0812">Transmembrane</keyword>
<keyword evidence="3" id="KW-1003">Cell membrane</keyword>
<dbReference type="Pfam" id="PF20730">
    <property type="entry name" value="YetF_N"/>
    <property type="match status" value="1"/>
</dbReference>
<feature type="transmembrane region" description="Helical" evidence="7">
    <location>
        <begin position="6"/>
        <end position="26"/>
    </location>
</feature>
<sequence>MKDHLIILIRSFSAFIILMLIARALGKQTLSNMNFHDFVTAVILGAIAANFAFNEKIEVTHLLIALSVFTITSYILSKLLLKFRKFKMWTEGTPTVLIEGGLILEDNMKKNNMTMDSLNEQLRQKEIFNIEDVEYALLEINGKLSVQKKKEQQFVTLKDLQLNAGSNAKQFPIELVIDGQLLNDTLKANHIPESWLLSQLKVRGKKLEEVFYAVKGSNGQLYVDDYKDKIQHPIDVE</sequence>
<dbReference type="Proteomes" id="UP000435177">
    <property type="component" value="Unassembled WGS sequence"/>
</dbReference>
<comment type="similarity">
    <text evidence="2">Belongs to the UPF0702 family.</text>
</comment>
<dbReference type="InterPro" id="IPR048454">
    <property type="entry name" value="YetF_N"/>
</dbReference>
<keyword evidence="6 7" id="KW-0472">Membrane</keyword>